<feature type="chain" id="PRO_5039949580" description="Cadherin domain-containing protein" evidence="10">
    <location>
        <begin position="17"/>
        <end position="757"/>
    </location>
</feature>
<name>A0A9J6BQY2_POLVA</name>
<evidence type="ECO:0000313" key="12">
    <source>
        <dbReference type="EMBL" id="KAG5672284.1"/>
    </source>
</evidence>
<evidence type="ECO:0000256" key="2">
    <source>
        <dbReference type="ARBA" id="ARBA00022692"/>
    </source>
</evidence>
<dbReference type="GO" id="GO:0016339">
    <property type="term" value="P:calcium-dependent cell-cell adhesion via plasma membrane cell adhesion molecules"/>
    <property type="evidence" value="ECO:0007669"/>
    <property type="project" value="TreeGrafter"/>
</dbReference>
<dbReference type="GO" id="GO:0000902">
    <property type="term" value="P:cell morphogenesis"/>
    <property type="evidence" value="ECO:0007669"/>
    <property type="project" value="TreeGrafter"/>
</dbReference>
<keyword evidence="7 9" id="KW-0472">Membrane</keyword>
<keyword evidence="5 8" id="KW-0106">Calcium</keyword>
<feature type="domain" description="Cadherin" evidence="11">
    <location>
        <begin position="244"/>
        <end position="352"/>
    </location>
</feature>
<evidence type="ECO:0000256" key="8">
    <source>
        <dbReference type="PROSITE-ProRule" id="PRU00043"/>
    </source>
</evidence>
<evidence type="ECO:0000313" key="13">
    <source>
        <dbReference type="Proteomes" id="UP001107558"/>
    </source>
</evidence>
<dbReference type="GO" id="GO:0005509">
    <property type="term" value="F:calcium ion binding"/>
    <property type="evidence" value="ECO:0007669"/>
    <property type="project" value="UniProtKB-UniRule"/>
</dbReference>
<dbReference type="InterPro" id="IPR015919">
    <property type="entry name" value="Cadherin-like_sf"/>
</dbReference>
<dbReference type="FunFam" id="2.60.40.60:FF:000262">
    <property type="entry name" value="protocadherin-23 isoform X2"/>
    <property type="match status" value="1"/>
</dbReference>
<keyword evidence="6 9" id="KW-1133">Transmembrane helix</keyword>
<dbReference type="Proteomes" id="UP001107558">
    <property type="component" value="Chromosome 3"/>
</dbReference>
<reference evidence="12" key="1">
    <citation type="submission" date="2021-03" db="EMBL/GenBank/DDBJ databases">
        <title>Chromosome level genome of the anhydrobiotic midge Polypedilum vanderplanki.</title>
        <authorList>
            <person name="Yoshida Y."/>
            <person name="Kikawada T."/>
            <person name="Gusev O."/>
        </authorList>
    </citation>
    <scope>NUCLEOTIDE SEQUENCE</scope>
    <source>
        <strain evidence="12">NIAS01</strain>
        <tissue evidence="12">Whole body or cell culture</tissue>
    </source>
</reference>
<sequence>MRVIVLILLKISFTLAQGHDSRCYLESGGSAENFIVSEDISVGAIIGKLKIIGNPAPNGNIRLTLRERDRDAPVQIEPGTKDLILTSPLDKEGERGPASVYINVVCDRLHADGIPSFVIPVNIRITDVNDNAPQWKGAPYSISLSETTVVGTRILQGARAVDADQPGLFSTVEYSVLPGQYSDFVDFVNPLEGTLQLKKALDFEKLRNFTVKLRAQDQGTPPKFSDTFLRVFIIDADDQNPRFEFESYSAEFPLDGKTGKLKVFPKAIRAWDQDEGIQADIIYSISSSSSPDAKYFSINPKSAEIELITPYDSQKTTLVVRATQIDNKDRYTLTTVNIMRSDNFRHDLVPETSNTNDNRYASKLQFIQQKHQISVRENTPVGSRILSLPTNRPGDRNHLRYSIIEPDQAEYFEIGQYGDVILRKHLDFEKVVKHTMHVMVIDDQLNNATCQVIVDVLNVNDWDPRFRQPFYRFKLPSRESLNDTYTIPMKVGKIEAADGDVGDKISFNLRGQNSGLFSIDSNGMIWLKEPLHNLKRSEISLIATATDSGQRSTSVPVTFVMDPEASAAQTRLPSFFSIFGILFLAFIIIVILISIYVYKRKSNQIHSNLPSMQSSAGLVSQEKRLMNSHMCDTNQEQQLNFCSTGGNLSPGASSLIGSTFDAQAHHLHNHQNTLGALSRANYRGRLYNTNTQQTSDDIEKDSITNSDTTKDLNIMNRMDHQRNKKLSWQHEDFHQKNDVSGSLDLNGSTENNLIVYF</sequence>
<evidence type="ECO:0000256" key="1">
    <source>
        <dbReference type="ARBA" id="ARBA00004167"/>
    </source>
</evidence>
<accession>A0A9J6BQY2</accession>
<dbReference type="GO" id="GO:0005912">
    <property type="term" value="C:adherens junction"/>
    <property type="evidence" value="ECO:0007669"/>
    <property type="project" value="TreeGrafter"/>
</dbReference>
<dbReference type="Pfam" id="PF00028">
    <property type="entry name" value="Cadherin"/>
    <property type="match status" value="2"/>
</dbReference>
<dbReference type="GO" id="GO:0044331">
    <property type="term" value="P:cell-cell adhesion mediated by cadherin"/>
    <property type="evidence" value="ECO:0007669"/>
    <property type="project" value="TreeGrafter"/>
</dbReference>
<dbReference type="Gene3D" id="2.60.40.60">
    <property type="entry name" value="Cadherins"/>
    <property type="match status" value="5"/>
</dbReference>
<evidence type="ECO:0000256" key="6">
    <source>
        <dbReference type="ARBA" id="ARBA00022989"/>
    </source>
</evidence>
<dbReference type="GO" id="GO:0007156">
    <property type="term" value="P:homophilic cell adhesion via plasma membrane adhesion molecules"/>
    <property type="evidence" value="ECO:0007669"/>
    <property type="project" value="InterPro"/>
</dbReference>
<keyword evidence="4" id="KW-0677">Repeat</keyword>
<dbReference type="PROSITE" id="PS50268">
    <property type="entry name" value="CADHERIN_2"/>
    <property type="match status" value="5"/>
</dbReference>
<dbReference type="PANTHER" id="PTHR24027">
    <property type="entry name" value="CADHERIN-23"/>
    <property type="match status" value="1"/>
</dbReference>
<feature type="signal peptide" evidence="10">
    <location>
        <begin position="1"/>
        <end position="16"/>
    </location>
</feature>
<dbReference type="CDD" id="cd11304">
    <property type="entry name" value="Cadherin_repeat"/>
    <property type="match status" value="4"/>
</dbReference>
<dbReference type="InterPro" id="IPR002126">
    <property type="entry name" value="Cadherin-like_dom"/>
</dbReference>
<dbReference type="InterPro" id="IPR039808">
    <property type="entry name" value="Cadherin"/>
</dbReference>
<dbReference type="AlphaFoldDB" id="A0A9J6BQY2"/>
<evidence type="ECO:0000256" key="5">
    <source>
        <dbReference type="ARBA" id="ARBA00022837"/>
    </source>
</evidence>
<dbReference type="EMBL" id="JADBJN010000003">
    <property type="protein sequence ID" value="KAG5672284.1"/>
    <property type="molecule type" value="Genomic_DNA"/>
</dbReference>
<organism evidence="12 13">
    <name type="scientific">Polypedilum vanderplanki</name>
    <name type="common">Sleeping chironomid midge</name>
    <dbReference type="NCBI Taxonomy" id="319348"/>
    <lineage>
        <taxon>Eukaryota</taxon>
        <taxon>Metazoa</taxon>
        <taxon>Ecdysozoa</taxon>
        <taxon>Arthropoda</taxon>
        <taxon>Hexapoda</taxon>
        <taxon>Insecta</taxon>
        <taxon>Pterygota</taxon>
        <taxon>Neoptera</taxon>
        <taxon>Endopterygota</taxon>
        <taxon>Diptera</taxon>
        <taxon>Nematocera</taxon>
        <taxon>Chironomoidea</taxon>
        <taxon>Chironomidae</taxon>
        <taxon>Chironominae</taxon>
        <taxon>Polypedilum</taxon>
        <taxon>Polypedilum</taxon>
    </lineage>
</organism>
<feature type="domain" description="Cadherin" evidence="11">
    <location>
        <begin position="467"/>
        <end position="575"/>
    </location>
</feature>
<proteinExistence type="predicted"/>
<dbReference type="GO" id="GO:0016342">
    <property type="term" value="C:catenin complex"/>
    <property type="evidence" value="ECO:0007669"/>
    <property type="project" value="TreeGrafter"/>
</dbReference>
<keyword evidence="3 10" id="KW-0732">Signal</keyword>
<feature type="domain" description="Cadherin" evidence="11">
    <location>
        <begin position="367"/>
        <end position="466"/>
    </location>
</feature>
<comment type="caution">
    <text evidence="12">The sequence shown here is derived from an EMBL/GenBank/DDBJ whole genome shotgun (WGS) entry which is preliminary data.</text>
</comment>
<feature type="domain" description="Cadherin" evidence="11">
    <location>
        <begin position="136"/>
        <end position="243"/>
    </location>
</feature>
<dbReference type="OrthoDB" id="6250271at2759"/>
<dbReference type="PANTHER" id="PTHR24027:SF422">
    <property type="entry name" value="CADHERIN DOMAIN-CONTAINING PROTEIN"/>
    <property type="match status" value="1"/>
</dbReference>
<gene>
    <name evidence="12" type="ORF">PVAND_002421</name>
</gene>
<keyword evidence="2 9" id="KW-0812">Transmembrane</keyword>
<keyword evidence="13" id="KW-1185">Reference proteome</keyword>
<evidence type="ECO:0000256" key="4">
    <source>
        <dbReference type="ARBA" id="ARBA00022737"/>
    </source>
</evidence>
<dbReference type="GO" id="GO:0034332">
    <property type="term" value="P:adherens junction organization"/>
    <property type="evidence" value="ECO:0007669"/>
    <property type="project" value="TreeGrafter"/>
</dbReference>
<dbReference type="SMART" id="SM00112">
    <property type="entry name" value="CA"/>
    <property type="match status" value="5"/>
</dbReference>
<evidence type="ECO:0000256" key="7">
    <source>
        <dbReference type="ARBA" id="ARBA00023136"/>
    </source>
</evidence>
<evidence type="ECO:0000259" key="11">
    <source>
        <dbReference type="PROSITE" id="PS50268"/>
    </source>
</evidence>
<dbReference type="InterPro" id="IPR020894">
    <property type="entry name" value="Cadherin_CS"/>
</dbReference>
<feature type="transmembrane region" description="Helical" evidence="9">
    <location>
        <begin position="575"/>
        <end position="598"/>
    </location>
</feature>
<dbReference type="GO" id="GO:0007043">
    <property type="term" value="P:cell-cell junction assembly"/>
    <property type="evidence" value="ECO:0007669"/>
    <property type="project" value="TreeGrafter"/>
</dbReference>
<dbReference type="PRINTS" id="PR00205">
    <property type="entry name" value="CADHERIN"/>
</dbReference>
<dbReference type="GO" id="GO:0008013">
    <property type="term" value="F:beta-catenin binding"/>
    <property type="evidence" value="ECO:0007669"/>
    <property type="project" value="TreeGrafter"/>
</dbReference>
<evidence type="ECO:0000256" key="9">
    <source>
        <dbReference type="SAM" id="Phobius"/>
    </source>
</evidence>
<dbReference type="SUPFAM" id="SSF49313">
    <property type="entry name" value="Cadherin-like"/>
    <property type="match status" value="5"/>
</dbReference>
<evidence type="ECO:0000256" key="10">
    <source>
        <dbReference type="SAM" id="SignalP"/>
    </source>
</evidence>
<feature type="domain" description="Cadherin" evidence="11">
    <location>
        <begin position="36"/>
        <end position="135"/>
    </location>
</feature>
<dbReference type="GO" id="GO:0016477">
    <property type="term" value="P:cell migration"/>
    <property type="evidence" value="ECO:0007669"/>
    <property type="project" value="TreeGrafter"/>
</dbReference>
<dbReference type="PROSITE" id="PS00232">
    <property type="entry name" value="CADHERIN_1"/>
    <property type="match status" value="1"/>
</dbReference>
<evidence type="ECO:0000256" key="3">
    <source>
        <dbReference type="ARBA" id="ARBA00022729"/>
    </source>
</evidence>
<comment type="subcellular location">
    <subcellularLocation>
        <location evidence="1">Membrane</location>
        <topology evidence="1">Single-pass membrane protein</topology>
    </subcellularLocation>
</comment>
<protein>
    <recommendedName>
        <fullName evidence="11">Cadherin domain-containing protein</fullName>
    </recommendedName>
</protein>
<dbReference type="GO" id="GO:0045296">
    <property type="term" value="F:cadherin binding"/>
    <property type="evidence" value="ECO:0007669"/>
    <property type="project" value="TreeGrafter"/>
</dbReference>